<dbReference type="Gene3D" id="2.40.70.10">
    <property type="entry name" value="Acid Proteases"/>
    <property type="match status" value="1"/>
</dbReference>
<dbReference type="Pfam" id="PF00077">
    <property type="entry name" value="RVP"/>
    <property type="match status" value="1"/>
</dbReference>
<dbReference type="EMBL" id="JAYMGO010000009">
    <property type="protein sequence ID" value="KAL1268405.1"/>
    <property type="molecule type" value="Genomic_DNA"/>
</dbReference>
<dbReference type="PROSITE" id="PS00141">
    <property type="entry name" value="ASP_PROTEASE"/>
    <property type="match status" value="1"/>
</dbReference>
<comment type="caution">
    <text evidence="3">The sequence shown here is derived from an EMBL/GenBank/DDBJ whole genome shotgun (WGS) entry which is preliminary data.</text>
</comment>
<accession>A0ABR3MV47</accession>
<feature type="domain" description="Retropepsins" evidence="2">
    <location>
        <begin position="7"/>
        <end position="61"/>
    </location>
</feature>
<evidence type="ECO:0000313" key="3">
    <source>
        <dbReference type="EMBL" id="KAL1268405.1"/>
    </source>
</evidence>
<name>A0ABR3MV47_9TELE</name>
<sequence>MITRDADQEPMLQVKTEGKPISLLLDTGATFLCLNPTYASHLPMSGKYMKTVGFSGVTQLLPMTAPHSLNRREQTFVCIHLPSIPLTEESRHLFAFTYQAPDGSFTRAMEKLKNLRDEVTENAGTDMKPWHCSGEACLVFQFDHKVAAREFNFPRVASGGTRLVCQRDQTVAPSWLVQLLLRLRAALSHTIAVFSNVRNRIMT</sequence>
<dbReference type="InterPro" id="IPR021109">
    <property type="entry name" value="Peptidase_aspartic_dom_sf"/>
</dbReference>
<reference evidence="3 4" key="1">
    <citation type="submission" date="2023-09" db="EMBL/GenBank/DDBJ databases">
        <authorList>
            <person name="Wang M."/>
        </authorList>
    </citation>
    <scope>NUCLEOTIDE SEQUENCE [LARGE SCALE GENOMIC DNA]</scope>
    <source>
        <strain evidence="3">GT-2023</strain>
        <tissue evidence="3">Liver</tissue>
    </source>
</reference>
<keyword evidence="1" id="KW-0378">Hydrolase</keyword>
<dbReference type="InterPro" id="IPR001969">
    <property type="entry name" value="Aspartic_peptidase_AS"/>
</dbReference>
<proteinExistence type="predicted"/>
<dbReference type="InterPro" id="IPR018061">
    <property type="entry name" value="Retropepsins"/>
</dbReference>
<evidence type="ECO:0000313" key="4">
    <source>
        <dbReference type="Proteomes" id="UP001558613"/>
    </source>
</evidence>
<gene>
    <name evidence="3" type="ORF">QQF64_033768</name>
</gene>
<dbReference type="Proteomes" id="UP001558613">
    <property type="component" value="Unassembled WGS sequence"/>
</dbReference>
<keyword evidence="4" id="KW-1185">Reference proteome</keyword>
<evidence type="ECO:0000256" key="1">
    <source>
        <dbReference type="ARBA" id="ARBA00022801"/>
    </source>
</evidence>
<organism evidence="3 4">
    <name type="scientific">Cirrhinus molitorella</name>
    <name type="common">mud carp</name>
    <dbReference type="NCBI Taxonomy" id="172907"/>
    <lineage>
        <taxon>Eukaryota</taxon>
        <taxon>Metazoa</taxon>
        <taxon>Chordata</taxon>
        <taxon>Craniata</taxon>
        <taxon>Vertebrata</taxon>
        <taxon>Euteleostomi</taxon>
        <taxon>Actinopterygii</taxon>
        <taxon>Neopterygii</taxon>
        <taxon>Teleostei</taxon>
        <taxon>Ostariophysi</taxon>
        <taxon>Cypriniformes</taxon>
        <taxon>Cyprinidae</taxon>
        <taxon>Labeoninae</taxon>
        <taxon>Labeonini</taxon>
        <taxon>Cirrhinus</taxon>
    </lineage>
</organism>
<evidence type="ECO:0000259" key="2">
    <source>
        <dbReference type="Pfam" id="PF00077"/>
    </source>
</evidence>
<dbReference type="SUPFAM" id="SSF50630">
    <property type="entry name" value="Acid proteases"/>
    <property type="match status" value="1"/>
</dbReference>
<protein>
    <recommendedName>
        <fullName evidence="2">Retropepsins domain-containing protein</fullName>
    </recommendedName>
</protein>